<accession>A0ACC3N034</accession>
<comment type="caution">
    <text evidence="1">The sequence shown here is derived from an EMBL/GenBank/DDBJ whole genome shotgun (WGS) entry which is preliminary data.</text>
</comment>
<keyword evidence="2" id="KW-1185">Reference proteome</keyword>
<proteinExistence type="predicted"/>
<reference evidence="1" key="1">
    <citation type="submission" date="2023-07" db="EMBL/GenBank/DDBJ databases">
        <title>Black Yeasts Isolated from many extreme environments.</title>
        <authorList>
            <person name="Coleine C."/>
            <person name="Stajich J.E."/>
            <person name="Selbmann L."/>
        </authorList>
    </citation>
    <scope>NUCLEOTIDE SEQUENCE</scope>
    <source>
        <strain evidence="1">CCFEE 5714</strain>
    </source>
</reference>
<evidence type="ECO:0000313" key="2">
    <source>
        <dbReference type="Proteomes" id="UP001281147"/>
    </source>
</evidence>
<gene>
    <name evidence="1" type="ORF">LTR37_012212</name>
</gene>
<dbReference type="Proteomes" id="UP001281147">
    <property type="component" value="Unassembled WGS sequence"/>
</dbReference>
<name>A0ACC3N034_9PEZI</name>
<dbReference type="EMBL" id="JAUTXU010000111">
    <property type="protein sequence ID" value="KAK3707368.1"/>
    <property type="molecule type" value="Genomic_DNA"/>
</dbReference>
<evidence type="ECO:0000313" key="1">
    <source>
        <dbReference type="EMBL" id="KAK3707368.1"/>
    </source>
</evidence>
<protein>
    <submittedName>
        <fullName evidence="1">Uncharacterized protein</fullName>
    </submittedName>
</protein>
<organism evidence="1 2">
    <name type="scientific">Vermiconidia calcicola</name>
    <dbReference type="NCBI Taxonomy" id="1690605"/>
    <lineage>
        <taxon>Eukaryota</taxon>
        <taxon>Fungi</taxon>
        <taxon>Dikarya</taxon>
        <taxon>Ascomycota</taxon>
        <taxon>Pezizomycotina</taxon>
        <taxon>Dothideomycetes</taxon>
        <taxon>Dothideomycetidae</taxon>
        <taxon>Mycosphaerellales</taxon>
        <taxon>Extremaceae</taxon>
        <taxon>Vermiconidia</taxon>
    </lineage>
</organism>
<sequence length="532" mass="58162">MAVTKEYATTSADAVNYSNESPSENTRAYSDAEAVARLGLTPTVPRTLTKLIGLIGVNSSVVVPWPSFIFVAVLNLSNGGTGGLVVDLIVTIVFMIPVYISLAEKIRKYPTAGGQYHWVAALAPPSCRRFLSFLCCGILTFTWLSYLTAATWLFALDIQAIVLIQNGEFHIKWAFVTAVVMQVISLVVNLTWGKHMNVPETLILVVHFVAYLLIVSMLAFGVGTGTVSPNFEFFSQTGWSPSFGSVLGISYVVGVFSGFDSVSHLVEDTVDASRQVPRSLMWTTCANMLSCIPLVTLVVLCAGHIDTLFTEPLGASGHPFGAVIQLIHNAGRQNNALSSAVFGLIAPIFMMSSINTTAAASRMLFSFVRDDYNPAVHKLMHKDLTEERVPLFSICFVAVAPLLILWLNFVSSVAYSALVSQVTLSLTTTYLMAVGCSLYSRFFQPDLLGRDFTGLFHLGQFWGTIVDGVSVVFLTIVWVLCWFPFTTPVDATTLNYAPFIDVGLGILFTVYYLVYARRHYKNPAPEEIGNVH</sequence>